<dbReference type="RefSeq" id="WP_132318039.1">
    <property type="nucleotide sequence ID" value="NZ_SMKR01000026.1"/>
</dbReference>
<sequence>MNQIVASAPPGNGGNKYSDPTAAALVKLSEGIQLVAGGSYTSGKARLGEAGYYACWTSPDLPGGSGTRIIYHRDGLSPSTSRGRSAMMYHNPSDTQPDTRIVLSVPHVNEDVVPIALEAYVAKQTDTAAVVVAGTHRCNHTTNSLDNANTTDCGGHYKISDMAHRWDTASPNNPPAALSDFQVMHDELRKRKPAAYLLQLHGMSSEPGFSISDSYGQVAFSGDTVARAHSAYRAALLSVIPAEQTVERSNLTTCQGYGSAPAVDRKCGEKNDQAEREITSRPFAGGHPDGWLHLEMSSYIRENHPHVIQQVFSAIRAG</sequence>
<evidence type="ECO:0000313" key="1">
    <source>
        <dbReference type="EMBL" id="TDD28074.1"/>
    </source>
</evidence>
<organism evidence="1 2">
    <name type="scientific">Kribbella turkmenica</name>
    <dbReference type="NCBI Taxonomy" id="2530375"/>
    <lineage>
        <taxon>Bacteria</taxon>
        <taxon>Bacillati</taxon>
        <taxon>Actinomycetota</taxon>
        <taxon>Actinomycetes</taxon>
        <taxon>Propionibacteriales</taxon>
        <taxon>Kribbellaceae</taxon>
        <taxon>Kribbella</taxon>
    </lineage>
</organism>
<reference evidence="1 2" key="1">
    <citation type="submission" date="2019-02" db="EMBL/GenBank/DDBJ databases">
        <title>Draft genome sequences of novel Actinobacteria.</title>
        <authorList>
            <person name="Sahin N."/>
            <person name="Ay H."/>
            <person name="Saygin H."/>
        </authorList>
    </citation>
    <scope>NUCLEOTIDE SEQUENCE [LARGE SCALE GENOMIC DNA]</scope>
    <source>
        <strain evidence="1 2">16K104</strain>
    </source>
</reference>
<evidence type="ECO:0000313" key="2">
    <source>
        <dbReference type="Proteomes" id="UP000295172"/>
    </source>
</evidence>
<dbReference type="EMBL" id="SMKR01000026">
    <property type="protein sequence ID" value="TDD28074.1"/>
    <property type="molecule type" value="Genomic_DNA"/>
</dbReference>
<dbReference type="Proteomes" id="UP000295172">
    <property type="component" value="Unassembled WGS sequence"/>
</dbReference>
<accession>A0A4R4XBY3</accession>
<keyword evidence="2" id="KW-1185">Reference proteome</keyword>
<proteinExistence type="predicted"/>
<comment type="caution">
    <text evidence="1">The sequence shown here is derived from an EMBL/GenBank/DDBJ whole genome shotgun (WGS) entry which is preliminary data.</text>
</comment>
<name>A0A4R4XBY3_9ACTN</name>
<gene>
    <name evidence="1" type="ORF">E1218_08535</name>
</gene>
<dbReference type="AlphaFoldDB" id="A0A4R4XBY3"/>
<protein>
    <submittedName>
        <fullName evidence="1">Uncharacterized protein</fullName>
    </submittedName>
</protein>